<comment type="caution">
    <text evidence="1">The sequence shown here is derived from an EMBL/GenBank/DDBJ whole genome shotgun (WGS) entry which is preliminary data.</text>
</comment>
<evidence type="ECO:0000313" key="1">
    <source>
        <dbReference type="EMBL" id="GBP25097.1"/>
    </source>
</evidence>
<dbReference type="Proteomes" id="UP000299102">
    <property type="component" value="Unassembled WGS sequence"/>
</dbReference>
<sequence>MLTSFKESASDFVWHIVSSNENCIYCYEPKTKQQSTVWVYRDESKPTKVARKTPASGGGVGTARAAASPRLKSLQIFRCTKWVGRGKGTQCGAINFAPRES</sequence>
<dbReference type="EMBL" id="BGZK01000169">
    <property type="protein sequence ID" value="GBP25097.1"/>
    <property type="molecule type" value="Genomic_DNA"/>
</dbReference>
<organism evidence="1 2">
    <name type="scientific">Eumeta variegata</name>
    <name type="common">Bagworm moth</name>
    <name type="synonym">Eumeta japonica</name>
    <dbReference type="NCBI Taxonomy" id="151549"/>
    <lineage>
        <taxon>Eukaryota</taxon>
        <taxon>Metazoa</taxon>
        <taxon>Ecdysozoa</taxon>
        <taxon>Arthropoda</taxon>
        <taxon>Hexapoda</taxon>
        <taxon>Insecta</taxon>
        <taxon>Pterygota</taxon>
        <taxon>Neoptera</taxon>
        <taxon>Endopterygota</taxon>
        <taxon>Lepidoptera</taxon>
        <taxon>Glossata</taxon>
        <taxon>Ditrysia</taxon>
        <taxon>Tineoidea</taxon>
        <taxon>Psychidae</taxon>
        <taxon>Oiketicinae</taxon>
        <taxon>Eumeta</taxon>
    </lineage>
</organism>
<keyword evidence="2" id="KW-1185">Reference proteome</keyword>
<proteinExistence type="predicted"/>
<name>A0A4C1UG53_EUMVA</name>
<reference evidence="1 2" key="1">
    <citation type="journal article" date="2019" name="Commun. Biol.">
        <title>The bagworm genome reveals a unique fibroin gene that provides high tensile strength.</title>
        <authorList>
            <person name="Kono N."/>
            <person name="Nakamura H."/>
            <person name="Ohtoshi R."/>
            <person name="Tomita M."/>
            <person name="Numata K."/>
            <person name="Arakawa K."/>
        </authorList>
    </citation>
    <scope>NUCLEOTIDE SEQUENCE [LARGE SCALE GENOMIC DNA]</scope>
</reference>
<protein>
    <submittedName>
        <fullName evidence="1">Uncharacterized protein</fullName>
    </submittedName>
</protein>
<gene>
    <name evidence="1" type="ORF">EVAR_19577_1</name>
</gene>
<dbReference type="OrthoDB" id="10017160at2759"/>
<accession>A0A4C1UG53</accession>
<evidence type="ECO:0000313" key="2">
    <source>
        <dbReference type="Proteomes" id="UP000299102"/>
    </source>
</evidence>
<dbReference type="AlphaFoldDB" id="A0A4C1UG53"/>